<comment type="caution">
    <text evidence="1">The sequence shown here is derived from an EMBL/GenBank/DDBJ whole genome shotgun (WGS) entry which is preliminary data.</text>
</comment>
<dbReference type="EMBL" id="JBEOME010000003">
    <property type="protein sequence ID" value="MER3121099.1"/>
    <property type="molecule type" value="Genomic_DNA"/>
</dbReference>
<dbReference type="Proteomes" id="UP001467674">
    <property type="component" value="Unassembled WGS sequence"/>
</dbReference>
<proteinExistence type="predicted"/>
<name>A0ABV1S3L8_BACAB</name>
<evidence type="ECO:0000313" key="2">
    <source>
        <dbReference type="Proteomes" id="UP001467674"/>
    </source>
</evidence>
<accession>A0ABV1S3L8</accession>
<keyword evidence="2" id="KW-1185">Reference proteome</keyword>
<dbReference type="RefSeq" id="WP_341016221.1">
    <property type="nucleotide sequence ID" value="NZ_JBEOME010000003.1"/>
</dbReference>
<sequence>MDIKSPKVFETSDKAHADLFNEMVKVLLENDSGLLDQIIEHIGDTQPHASAAEKKKWNESQIYKITADDGKYLISVPADKNIYDAIKDKGTCTFIASPGVEDSPAPSNSYLRGIQTVGQNNIGTGIAVDTSGNAYYFYYNSNHISITWTQLPTSAEKDKWNNGQIYKLTQDSGTRKLIPDGADLLTLPPGLYYGINNRLLNNPDPSDIGWFNYDISESNSDRKMIIAVASYKNTMWFSTVHGGIFRGWKRVLTDDELNSTWNLVTLINGTAQHNAVYPLKFSIRQNVLHLRGSFENIPPSETVIARFAQKPSGKATFGATTVGSYGSARLSLAEDGSLKFDGLNANDPSKVNRIEINEGIPLW</sequence>
<protein>
    <submittedName>
        <fullName evidence="1">Uncharacterized protein</fullName>
    </submittedName>
</protein>
<evidence type="ECO:0000313" key="1">
    <source>
        <dbReference type="EMBL" id="MER3121099.1"/>
    </source>
</evidence>
<reference evidence="1 2" key="1">
    <citation type="submission" date="2024-06" db="EMBL/GenBank/DDBJ databases">
        <title>Construction of an artificial bacterial consortium using nitrogen cycle bacteria from Cuatro Cienegas Basin and a mangrove forest.</title>
        <authorList>
            <person name="Aguilera-Najera D."/>
            <person name="Marquez-Cianci L."/>
            <person name="Martinez-Perez E."/>
            <person name="Rosas-Barrera M."/>
            <person name="Rodriguez-Cruz U.E."/>
            <person name="Tapia-Lopez R."/>
            <person name="Eguiarte L.E."/>
            <person name="Souza-Saldivar V."/>
        </authorList>
    </citation>
    <scope>NUCLEOTIDE SEQUENCE [LARGE SCALE GENOMIC DNA]</scope>
    <source>
        <strain evidence="1 2">S14-15</strain>
    </source>
</reference>
<organism evidence="1 2">
    <name type="scientific">Bacillus altitudinis</name>
    <dbReference type="NCBI Taxonomy" id="293387"/>
    <lineage>
        <taxon>Bacteria</taxon>
        <taxon>Bacillati</taxon>
        <taxon>Bacillota</taxon>
        <taxon>Bacilli</taxon>
        <taxon>Bacillales</taxon>
        <taxon>Bacillaceae</taxon>
        <taxon>Bacillus</taxon>
    </lineage>
</organism>
<gene>
    <name evidence="1" type="ORF">ABQG71_07820</name>
</gene>